<gene>
    <name evidence="1" type="ORF">M427DRAFT_130789</name>
</gene>
<dbReference type="EMBL" id="KQ965733">
    <property type="protein sequence ID" value="KXS21265.1"/>
    <property type="molecule type" value="Genomic_DNA"/>
</dbReference>
<dbReference type="AlphaFoldDB" id="A0A139AXT9"/>
<keyword evidence="2" id="KW-1185">Reference proteome</keyword>
<sequence length="61" mass="6982">MPAQCALAVEEVCPQDVYRCDCAECGGGPREAEEIARVEACHEMQQNFARQHEKRRRARFT</sequence>
<reference evidence="1 2" key="1">
    <citation type="journal article" date="2015" name="Genome Biol. Evol.">
        <title>Phylogenomic analyses indicate that early fungi evolved digesting cell walls of algal ancestors of land plants.</title>
        <authorList>
            <person name="Chang Y."/>
            <person name="Wang S."/>
            <person name="Sekimoto S."/>
            <person name="Aerts A.L."/>
            <person name="Choi C."/>
            <person name="Clum A."/>
            <person name="LaButti K.M."/>
            <person name="Lindquist E.A."/>
            <person name="Yee Ngan C."/>
            <person name="Ohm R.A."/>
            <person name="Salamov A.A."/>
            <person name="Grigoriev I.V."/>
            <person name="Spatafora J.W."/>
            <person name="Berbee M.L."/>
        </authorList>
    </citation>
    <scope>NUCLEOTIDE SEQUENCE [LARGE SCALE GENOMIC DNA]</scope>
    <source>
        <strain evidence="1 2">JEL478</strain>
    </source>
</reference>
<organism evidence="1 2">
    <name type="scientific">Gonapodya prolifera (strain JEL478)</name>
    <name type="common">Monoblepharis prolifera</name>
    <dbReference type="NCBI Taxonomy" id="1344416"/>
    <lineage>
        <taxon>Eukaryota</taxon>
        <taxon>Fungi</taxon>
        <taxon>Fungi incertae sedis</taxon>
        <taxon>Chytridiomycota</taxon>
        <taxon>Chytridiomycota incertae sedis</taxon>
        <taxon>Monoblepharidomycetes</taxon>
        <taxon>Monoblepharidales</taxon>
        <taxon>Gonapodyaceae</taxon>
        <taxon>Gonapodya</taxon>
    </lineage>
</organism>
<accession>A0A139AXT9</accession>
<proteinExistence type="predicted"/>
<dbReference type="Proteomes" id="UP000070544">
    <property type="component" value="Unassembled WGS sequence"/>
</dbReference>
<name>A0A139AXT9_GONPJ</name>
<protein>
    <submittedName>
        <fullName evidence="1">Uncharacterized protein</fullName>
    </submittedName>
</protein>
<evidence type="ECO:0000313" key="1">
    <source>
        <dbReference type="EMBL" id="KXS21265.1"/>
    </source>
</evidence>
<evidence type="ECO:0000313" key="2">
    <source>
        <dbReference type="Proteomes" id="UP000070544"/>
    </source>
</evidence>